<dbReference type="Gene3D" id="3.20.20.70">
    <property type="entry name" value="Aldolase class I"/>
    <property type="match status" value="1"/>
</dbReference>
<evidence type="ECO:0000259" key="10">
    <source>
        <dbReference type="Pfam" id="PF00724"/>
    </source>
</evidence>
<evidence type="ECO:0000256" key="6">
    <source>
        <dbReference type="ARBA" id="ARBA00022723"/>
    </source>
</evidence>
<gene>
    <name evidence="11" type="ORF">KZZ10_03480</name>
</gene>
<sequence>MSITPKTPSLLFTPFELAGRPLRNRIVHASMTSLTVRNGNVAPEQIAYFANRARGGAAMVITEPFSMSPLQAVPTKTHAFDPSNAEGLTRMATEVEGQDCRLLAQIQDPGRARHHAGRHLNAVAPSVLPDDMSWSVPRALTAAEIKKYVADFAQSSARLQTYGFSGVELSCGHGHLFHQFLSPQSNIRDDTYGGSWENRCRFIAEIVSAVRKECGPTFIIGLKLPGDDGLSGGIGPEAAATIASLLTASQEASYVCFAQGTHANSLEMHIPDRFGPRTPYRELIRTLRRAIPNTPLMSLGRISDPAEAEGILASGEAELIGMGRALIADPAWPLKVMQSRINEIRYCVACNTCWDTIINRHESLACVNNPRVRKTDEVDYWPMAATELKRVVVVGAGIAGMEAGWIAAARGHQVTILSSGAQIGGKAWLRSHLPGGEEVSSVYDYQTVAAMRAGAKIELGITAQTQTLLDLSPDVVVLATGASMIPPSWLPEQVQRDGFVLDLRQTMRDLLKVTVRQRGTAVLFDMDHTEATYAAAEKLHTLFDRVCILTPRHSLADDMAIVTRQGVLRRIYTRKIEVHLLAQPVWDGGMEEGVLTWQNVITGERNLIPDVALLTYATPRRRNDLLLETLMQRGIPTMTVGDCKSPRDMIAATADGHLVGHQI</sequence>
<dbReference type="GO" id="GO:0016491">
    <property type="term" value="F:oxidoreductase activity"/>
    <property type="evidence" value="ECO:0007669"/>
    <property type="project" value="UniProtKB-KW"/>
</dbReference>
<dbReference type="InterPro" id="IPR036188">
    <property type="entry name" value="FAD/NAD-bd_sf"/>
</dbReference>
<comment type="caution">
    <text evidence="11">The sequence shown here is derived from an EMBL/GenBank/DDBJ whole genome shotgun (WGS) entry which is preliminary data.</text>
</comment>
<dbReference type="EMBL" id="JAHXRI010000006">
    <property type="protein sequence ID" value="MBZ1349696.1"/>
    <property type="molecule type" value="Genomic_DNA"/>
</dbReference>
<protein>
    <submittedName>
        <fullName evidence="11">NAD(P)-binding protein</fullName>
    </submittedName>
</protein>
<dbReference type="InterPro" id="IPR001155">
    <property type="entry name" value="OxRdtase_FMN_N"/>
</dbReference>
<reference evidence="11" key="1">
    <citation type="submission" date="2021-07" db="EMBL/GenBank/DDBJ databases">
        <title>New genus and species of the family Alcaligenaceae.</title>
        <authorList>
            <person name="Hahn M.W."/>
        </authorList>
    </citation>
    <scope>NUCLEOTIDE SEQUENCE</scope>
    <source>
        <strain evidence="11">LF4-65</strain>
    </source>
</reference>
<dbReference type="SUPFAM" id="SSF51395">
    <property type="entry name" value="FMN-linked oxidoreductases"/>
    <property type="match status" value="1"/>
</dbReference>
<dbReference type="Gene3D" id="3.50.50.60">
    <property type="entry name" value="FAD/NAD(P)-binding domain"/>
    <property type="match status" value="1"/>
</dbReference>
<comment type="cofactor">
    <cofactor evidence="1">
        <name>FMN</name>
        <dbReference type="ChEBI" id="CHEBI:58210"/>
    </cofactor>
</comment>
<dbReference type="GO" id="GO:0010181">
    <property type="term" value="F:FMN binding"/>
    <property type="evidence" value="ECO:0007669"/>
    <property type="project" value="InterPro"/>
</dbReference>
<evidence type="ECO:0000256" key="9">
    <source>
        <dbReference type="ARBA" id="ARBA00023014"/>
    </source>
</evidence>
<keyword evidence="9" id="KW-0411">Iron-sulfur</keyword>
<evidence type="ECO:0000256" key="2">
    <source>
        <dbReference type="ARBA" id="ARBA00001966"/>
    </source>
</evidence>
<evidence type="ECO:0000256" key="4">
    <source>
        <dbReference type="ARBA" id="ARBA00022630"/>
    </source>
</evidence>
<dbReference type="CDD" id="cd02803">
    <property type="entry name" value="OYE_like_FMN_family"/>
    <property type="match status" value="1"/>
</dbReference>
<keyword evidence="8" id="KW-0408">Iron</keyword>
<keyword evidence="7" id="KW-0560">Oxidoreductase</keyword>
<feature type="domain" description="NADH:flavin oxidoreductase/NADH oxidase N-terminal" evidence="10">
    <location>
        <begin position="11"/>
        <end position="340"/>
    </location>
</feature>
<dbReference type="InterPro" id="IPR013785">
    <property type="entry name" value="Aldolase_TIM"/>
</dbReference>
<accession>A0A953NAH4</accession>
<dbReference type="GO" id="GO:0046872">
    <property type="term" value="F:metal ion binding"/>
    <property type="evidence" value="ECO:0007669"/>
    <property type="project" value="UniProtKB-KW"/>
</dbReference>
<evidence type="ECO:0000256" key="1">
    <source>
        <dbReference type="ARBA" id="ARBA00001917"/>
    </source>
</evidence>
<dbReference type="GO" id="GO:0051536">
    <property type="term" value="F:iron-sulfur cluster binding"/>
    <property type="evidence" value="ECO:0007669"/>
    <property type="project" value="UniProtKB-KW"/>
</dbReference>
<comment type="similarity">
    <text evidence="3">In the N-terminal section; belongs to the NADH:flavin oxidoreductase/NADH oxidase family.</text>
</comment>
<evidence type="ECO:0000256" key="7">
    <source>
        <dbReference type="ARBA" id="ARBA00023002"/>
    </source>
</evidence>
<dbReference type="Pfam" id="PF13450">
    <property type="entry name" value="NAD_binding_8"/>
    <property type="match status" value="1"/>
</dbReference>
<dbReference type="AlphaFoldDB" id="A0A953NAH4"/>
<proteinExistence type="inferred from homology"/>
<organism evidence="11 12">
    <name type="scientific">Zwartia hollandica</name>
    <dbReference type="NCBI Taxonomy" id="324606"/>
    <lineage>
        <taxon>Bacteria</taxon>
        <taxon>Pseudomonadati</taxon>
        <taxon>Pseudomonadota</taxon>
        <taxon>Betaproteobacteria</taxon>
        <taxon>Burkholderiales</taxon>
        <taxon>Alcaligenaceae</taxon>
        <taxon>Zwartia</taxon>
    </lineage>
</organism>
<dbReference type="PANTHER" id="PTHR42917:SF2">
    <property type="entry name" value="2,4-DIENOYL-COA REDUCTASE [(2E)-ENOYL-COA-PRODUCING]"/>
    <property type="match status" value="1"/>
</dbReference>
<dbReference type="Pfam" id="PF00724">
    <property type="entry name" value="Oxidored_FMN"/>
    <property type="match status" value="1"/>
</dbReference>
<evidence type="ECO:0000313" key="12">
    <source>
        <dbReference type="Proteomes" id="UP000739565"/>
    </source>
</evidence>
<keyword evidence="6" id="KW-0479">Metal-binding</keyword>
<evidence type="ECO:0000256" key="8">
    <source>
        <dbReference type="ARBA" id="ARBA00023004"/>
    </source>
</evidence>
<dbReference type="InterPro" id="IPR051793">
    <property type="entry name" value="NADH:flavin_oxidoreductase"/>
</dbReference>
<dbReference type="SUPFAM" id="SSF51971">
    <property type="entry name" value="Nucleotide-binding domain"/>
    <property type="match status" value="1"/>
</dbReference>
<name>A0A953NAH4_9BURK</name>
<keyword evidence="5" id="KW-0288">FMN</keyword>
<dbReference type="PANTHER" id="PTHR42917">
    <property type="entry name" value="2,4-DIENOYL-COA REDUCTASE"/>
    <property type="match status" value="1"/>
</dbReference>
<keyword evidence="4" id="KW-0285">Flavoprotein</keyword>
<dbReference type="Gene3D" id="3.40.50.720">
    <property type="entry name" value="NAD(P)-binding Rossmann-like Domain"/>
    <property type="match status" value="1"/>
</dbReference>
<evidence type="ECO:0000256" key="5">
    <source>
        <dbReference type="ARBA" id="ARBA00022643"/>
    </source>
</evidence>
<evidence type="ECO:0000313" key="11">
    <source>
        <dbReference type="EMBL" id="MBZ1349696.1"/>
    </source>
</evidence>
<evidence type="ECO:0000256" key="3">
    <source>
        <dbReference type="ARBA" id="ARBA00011048"/>
    </source>
</evidence>
<dbReference type="Proteomes" id="UP000739565">
    <property type="component" value="Unassembled WGS sequence"/>
</dbReference>
<keyword evidence="12" id="KW-1185">Reference proteome</keyword>
<comment type="cofactor">
    <cofactor evidence="2">
        <name>[4Fe-4S] cluster</name>
        <dbReference type="ChEBI" id="CHEBI:49883"/>
    </cofactor>
</comment>